<dbReference type="GO" id="GO:0008270">
    <property type="term" value="F:zinc ion binding"/>
    <property type="evidence" value="ECO:0007669"/>
    <property type="project" value="UniProtKB-KW"/>
</dbReference>
<dbReference type="EMBL" id="GL377305">
    <property type="protein sequence ID" value="EFI97847.1"/>
    <property type="molecule type" value="Genomic_DNA"/>
</dbReference>
<dbReference type="Gene3D" id="6.10.140.2220">
    <property type="match status" value="1"/>
</dbReference>
<evidence type="ECO:0000259" key="5">
    <source>
        <dbReference type="PROSITE" id="PS50865"/>
    </source>
</evidence>
<dbReference type="AlphaFoldDB" id="D8Q103"/>
<sequence>MALSSIKRDLDLLVDLIAKMTESTEDIPHDARIQVHIPRVLQIVHQKRPLQKLYDISVPWETSLTTFFIDRLSMLDNMLSRRDLSSFDTDFFLAIFEWIDYLLPIGREREVRRLDAAGRLPEDYILGYVETALYALLEIFQFLPHKRLREIFLAPDQRLTAVLARAWLKWPSLCRLVPTLPPRVIEACVLGFPLLHKRLKDRDLQEKARDVILPGVAYSPRRFYRRFARHIRATMVPQEPDGESFVQNHLSSIISFTHAPGFERIPRELVVALMDCLRHPNHLVPPHWYSVWAVLAPLCIPNPRTARTAVKHGLFECLVRVRLTDPATLMLPEMTKALRMTIVSPRVVRGFQTSFSHLQNNRGVFPPFDAFDEEEDSTENSFTFCFNRWDDAEFTWAKEATCCNAACPNEGGDIETLRACICGEALYCSKTCQRAHWVEGNHRRECPTSLNPEKSGTHALHPSIWIVKARDMYNIVALAARTFGDSYDQITEVPGQNAIKIDLRSLLEGREVMIHIVPETGEGKKRAMEAAQPLWHNVEVYFMHEGQTRTRLMQFVHEEHAGRFRMPFRLLTQAYTSGKVLKKTLFLRRKSKKALWPKRPSFDS</sequence>
<reference evidence="6 7" key="1">
    <citation type="journal article" date="2010" name="Nat. Biotechnol.">
        <title>Genome sequence of the model mushroom Schizophyllum commune.</title>
        <authorList>
            <person name="Ohm R.A."/>
            <person name="de Jong J.F."/>
            <person name="Lugones L.G."/>
            <person name="Aerts A."/>
            <person name="Kothe E."/>
            <person name="Stajich J.E."/>
            <person name="de Vries R.P."/>
            <person name="Record E."/>
            <person name="Levasseur A."/>
            <person name="Baker S.E."/>
            <person name="Bartholomew K.A."/>
            <person name="Coutinho P.M."/>
            <person name="Erdmann S."/>
            <person name="Fowler T.J."/>
            <person name="Gathman A.C."/>
            <person name="Lombard V."/>
            <person name="Henrissat B."/>
            <person name="Knabe N."/>
            <person name="Kuees U."/>
            <person name="Lilly W.W."/>
            <person name="Lindquist E."/>
            <person name="Lucas S."/>
            <person name="Magnuson J.K."/>
            <person name="Piumi F."/>
            <person name="Raudaskoski M."/>
            <person name="Salamov A."/>
            <person name="Schmutz J."/>
            <person name="Schwarze F.W.M.R."/>
            <person name="vanKuyk P.A."/>
            <person name="Horton J.S."/>
            <person name="Grigoriev I.V."/>
            <person name="Woesten H.A.B."/>
        </authorList>
    </citation>
    <scope>NUCLEOTIDE SEQUENCE [LARGE SCALE GENOMIC DNA]</scope>
    <source>
        <strain evidence="7">H4-8 / FGSC 9210</strain>
    </source>
</reference>
<dbReference type="InterPro" id="IPR002893">
    <property type="entry name" value="Znf_MYND"/>
</dbReference>
<evidence type="ECO:0000256" key="1">
    <source>
        <dbReference type="ARBA" id="ARBA00022723"/>
    </source>
</evidence>
<protein>
    <recommendedName>
        <fullName evidence="5">MYND-type domain-containing protein</fullName>
    </recommendedName>
</protein>
<keyword evidence="7" id="KW-1185">Reference proteome</keyword>
<dbReference type="HOGENOM" id="CLU_452099_0_0_1"/>
<evidence type="ECO:0000256" key="2">
    <source>
        <dbReference type="ARBA" id="ARBA00022771"/>
    </source>
</evidence>
<gene>
    <name evidence="6" type="ORF">SCHCODRAFT_234213</name>
</gene>
<dbReference type="Proteomes" id="UP000007431">
    <property type="component" value="Unassembled WGS sequence"/>
</dbReference>
<evidence type="ECO:0000313" key="7">
    <source>
        <dbReference type="Proteomes" id="UP000007431"/>
    </source>
</evidence>
<dbReference type="eggNOG" id="ENOG502SGW6">
    <property type="taxonomic scope" value="Eukaryota"/>
</dbReference>
<keyword evidence="2 4" id="KW-0863">Zinc-finger</keyword>
<dbReference type="SUPFAM" id="SSF144232">
    <property type="entry name" value="HIT/MYND zinc finger-like"/>
    <property type="match status" value="1"/>
</dbReference>
<proteinExistence type="predicted"/>
<organism evidence="7">
    <name type="scientific">Schizophyllum commune (strain H4-8 / FGSC 9210)</name>
    <name type="common">Split gill fungus</name>
    <dbReference type="NCBI Taxonomy" id="578458"/>
    <lineage>
        <taxon>Eukaryota</taxon>
        <taxon>Fungi</taxon>
        <taxon>Dikarya</taxon>
        <taxon>Basidiomycota</taxon>
        <taxon>Agaricomycotina</taxon>
        <taxon>Agaricomycetes</taxon>
        <taxon>Agaricomycetidae</taxon>
        <taxon>Agaricales</taxon>
        <taxon>Schizophyllaceae</taxon>
        <taxon>Schizophyllum</taxon>
    </lineage>
</organism>
<evidence type="ECO:0000313" key="6">
    <source>
        <dbReference type="EMBL" id="EFI97847.1"/>
    </source>
</evidence>
<name>D8Q103_SCHCM</name>
<dbReference type="VEuPathDB" id="FungiDB:SCHCODRAFT_02572494"/>
<evidence type="ECO:0000256" key="3">
    <source>
        <dbReference type="ARBA" id="ARBA00022833"/>
    </source>
</evidence>
<dbReference type="PROSITE" id="PS50865">
    <property type="entry name" value="ZF_MYND_2"/>
    <property type="match status" value="1"/>
</dbReference>
<keyword evidence="3" id="KW-0862">Zinc</keyword>
<accession>D8Q103</accession>
<dbReference type="InParanoid" id="D8Q103"/>
<dbReference type="Pfam" id="PF01753">
    <property type="entry name" value="zf-MYND"/>
    <property type="match status" value="1"/>
</dbReference>
<keyword evidence="1" id="KW-0479">Metal-binding</keyword>
<feature type="domain" description="MYND-type" evidence="5">
    <location>
        <begin position="404"/>
        <end position="446"/>
    </location>
</feature>
<evidence type="ECO:0000256" key="4">
    <source>
        <dbReference type="PROSITE-ProRule" id="PRU00134"/>
    </source>
</evidence>